<gene>
    <name evidence="1" type="ORF">METZ01_LOCUS45135</name>
</gene>
<sequence>MPMRFLKMFVRETIILVQLPSTKKYLYVSID</sequence>
<reference evidence="1" key="1">
    <citation type="submission" date="2018-05" db="EMBL/GenBank/DDBJ databases">
        <authorList>
            <person name="Lanie J.A."/>
            <person name="Ng W.-L."/>
            <person name="Kazmierczak K.M."/>
            <person name="Andrzejewski T.M."/>
            <person name="Davidsen T.M."/>
            <person name="Wayne K.J."/>
            <person name="Tettelin H."/>
            <person name="Glass J.I."/>
            <person name="Rusch D."/>
            <person name="Podicherti R."/>
            <person name="Tsui H.-C.T."/>
            <person name="Winkler M.E."/>
        </authorList>
    </citation>
    <scope>NUCLEOTIDE SEQUENCE</scope>
</reference>
<name>A0A381RLY8_9ZZZZ</name>
<evidence type="ECO:0000313" key="1">
    <source>
        <dbReference type="EMBL" id="SUZ92281.1"/>
    </source>
</evidence>
<accession>A0A381RLY8</accession>
<dbReference type="EMBL" id="UINC01002046">
    <property type="protein sequence ID" value="SUZ92281.1"/>
    <property type="molecule type" value="Genomic_DNA"/>
</dbReference>
<organism evidence="1">
    <name type="scientific">marine metagenome</name>
    <dbReference type="NCBI Taxonomy" id="408172"/>
    <lineage>
        <taxon>unclassified sequences</taxon>
        <taxon>metagenomes</taxon>
        <taxon>ecological metagenomes</taxon>
    </lineage>
</organism>
<dbReference type="AlphaFoldDB" id="A0A381RLY8"/>
<proteinExistence type="predicted"/>
<protein>
    <submittedName>
        <fullName evidence="1">Uncharacterized protein</fullName>
    </submittedName>
</protein>